<dbReference type="EMBL" id="AB289918">
    <property type="protein sequence ID" value="BAF45478.1"/>
    <property type="molecule type" value="Genomic_DNA"/>
</dbReference>
<accession>A2PZQ6</accession>
<evidence type="ECO:0000313" key="2">
    <source>
        <dbReference type="EMBL" id="BAF45478.1"/>
    </source>
</evidence>
<keyword evidence="1" id="KW-0812">Transmembrane</keyword>
<evidence type="ECO:0000256" key="1">
    <source>
        <dbReference type="SAM" id="Phobius"/>
    </source>
</evidence>
<sequence>MHFPICIVIKADSPRFVRHHYIFNLQGIFCIVLRVIYLRCLYDVSFIYPDTLGRGPVKEHSILFFFINLGQYNYYRAVVLPDHVKEIYDGIRHGCLCSDKFIFPAHPINVICMNVV</sequence>
<dbReference type="Proteomes" id="UP000203987">
    <property type="component" value="Genome"/>
</dbReference>
<dbReference type="GeneID" id="5179538"/>
<protein>
    <submittedName>
        <fullName evidence="2">GfV-B6-ORF2</fullName>
    </submittedName>
</protein>
<keyword evidence="1" id="KW-0472">Membrane</keyword>
<name>A2PZQ6_9VIRU</name>
<feature type="transmembrane region" description="Helical" evidence="1">
    <location>
        <begin position="21"/>
        <end position="38"/>
    </location>
</feature>
<keyword evidence="1" id="KW-1133">Transmembrane helix</keyword>
<organism evidence="2 3">
    <name type="scientific">Ichnoviriform fumiferanae</name>
    <dbReference type="NCBI Taxonomy" id="419435"/>
    <lineage>
        <taxon>Viruses</taxon>
        <taxon>Viruses incertae sedis</taxon>
        <taxon>Polydnaviriformidae</taxon>
        <taxon>Ichnoviriform</taxon>
    </lineage>
</organism>
<dbReference type="KEGG" id="vg:5179538"/>
<evidence type="ECO:0000313" key="3">
    <source>
        <dbReference type="Proteomes" id="UP000203987"/>
    </source>
</evidence>
<proteinExistence type="predicted"/>
<dbReference type="RefSeq" id="YP_001029350.1">
    <property type="nucleotide sequence ID" value="NC_008851.1"/>
</dbReference>
<reference evidence="2 3" key="1">
    <citation type="journal article" date="2007" name="J. Virol.">
        <title>Genomic and morphological features of a banchine polydnavirus: comparison with bracoviruses and ichnoviruses.</title>
        <authorList>
            <person name="Lapointe R."/>
            <person name="Tanaka K."/>
            <person name="Barney W.E."/>
            <person name="Whitfield J.B."/>
            <person name="Banks J.C."/>
            <person name="Beliveau C."/>
            <person name="Stoltz D."/>
            <person name="Webb B.A."/>
            <person name="Cusson M."/>
        </authorList>
    </citation>
    <scope>NUCLEOTIDE SEQUENCE [LARGE SCALE GENOMIC DNA]</scope>
</reference>